<comment type="caution">
    <text evidence="1">The sequence shown here is derived from an EMBL/GenBank/DDBJ whole genome shotgun (WGS) entry which is preliminary data.</text>
</comment>
<protein>
    <submittedName>
        <fullName evidence="1">Uncharacterized protein</fullName>
    </submittedName>
</protein>
<evidence type="ECO:0000313" key="2">
    <source>
        <dbReference type="Proteomes" id="UP001143856"/>
    </source>
</evidence>
<accession>A0ACC1MPJ8</accession>
<organism evidence="1 2">
    <name type="scientific">Xylaria curta</name>
    <dbReference type="NCBI Taxonomy" id="42375"/>
    <lineage>
        <taxon>Eukaryota</taxon>
        <taxon>Fungi</taxon>
        <taxon>Dikarya</taxon>
        <taxon>Ascomycota</taxon>
        <taxon>Pezizomycotina</taxon>
        <taxon>Sordariomycetes</taxon>
        <taxon>Xylariomycetidae</taxon>
        <taxon>Xylariales</taxon>
        <taxon>Xylariaceae</taxon>
        <taxon>Xylaria</taxon>
    </lineage>
</organism>
<sequence length="144" mass="16063">MHDITTERRHPELIGRGIGSRHPMSNENGVFCKVVSLGVGVSEYKHIWCVSICACIAPDEALSHTSLHHCNPISIYENSSHTLARLENGLETPGDHVLPTRHLELEFDVDKGEHVVAALEALRLAEFLDEQENETKKVRFASSE</sequence>
<gene>
    <name evidence="1" type="ORF">NUW58_g10108</name>
</gene>
<dbReference type="Proteomes" id="UP001143856">
    <property type="component" value="Unassembled WGS sequence"/>
</dbReference>
<proteinExistence type="predicted"/>
<reference evidence="1" key="1">
    <citation type="submission" date="2022-10" db="EMBL/GenBank/DDBJ databases">
        <title>Genome Sequence of Xylaria curta.</title>
        <authorList>
            <person name="Buettner E."/>
        </authorList>
    </citation>
    <scope>NUCLEOTIDE SEQUENCE</scope>
    <source>
        <strain evidence="1">Babe10</strain>
    </source>
</reference>
<name>A0ACC1MPJ8_9PEZI</name>
<keyword evidence="2" id="KW-1185">Reference proteome</keyword>
<evidence type="ECO:0000313" key="1">
    <source>
        <dbReference type="EMBL" id="KAJ2968937.1"/>
    </source>
</evidence>
<dbReference type="EMBL" id="JAPDGR010004168">
    <property type="protein sequence ID" value="KAJ2968937.1"/>
    <property type="molecule type" value="Genomic_DNA"/>
</dbReference>